<reference evidence="14" key="1">
    <citation type="journal article" date="2017" name="Nat. Microbiol.">
        <title>Global analysis of biosynthetic gene clusters reveals vast potential of secondary metabolite production in Penicillium species.</title>
        <authorList>
            <person name="Nielsen J.C."/>
            <person name="Grijseels S."/>
            <person name="Prigent S."/>
            <person name="Ji B."/>
            <person name="Dainat J."/>
            <person name="Nielsen K.F."/>
            <person name="Frisvad J.C."/>
            <person name="Workman M."/>
            <person name="Nielsen J."/>
        </authorList>
    </citation>
    <scope>NUCLEOTIDE SEQUENCE [LARGE SCALE GENOMIC DNA]</scope>
    <source>
        <strain evidence="14">IBT 11843</strain>
    </source>
</reference>
<evidence type="ECO:0000313" key="13">
    <source>
        <dbReference type="EMBL" id="OQD68763.1"/>
    </source>
</evidence>
<comment type="caution">
    <text evidence="13">The sequence shown here is derived from an EMBL/GenBank/DDBJ whole genome shotgun (WGS) entry which is preliminary data.</text>
</comment>
<dbReference type="PRINTS" id="PR00080">
    <property type="entry name" value="SDRFAMILY"/>
</dbReference>
<keyword evidence="7" id="KW-0443">Lipid metabolism</keyword>
<sequence length="374" mass="41036">MLIPSSGTSRGSVPRDRVTCDTLEVDKVEGFVPTSSHSQLNFTIMSLDLVKQYSLTAFAQLPGPAQELLVKPLTQKALGGLLALGILRSVNKSLSQWSLNNWTRSERWQPAREIVLLTGGCSGIGKQVMEDLAKTGVRVVILDINEPNFTLPANVTFYRADITSSANIAEVAKTIRSDHGDPTVLINNAGVGHDGTILDEPEAMIRQTFEVNTISHFLMVKEFLPAMIRANHGHIVTIASMASFVGLAEMADYCGSKASALAFHESLRQELKAWYRAPAVRTSIIHPMWVRTPMIKMLTDNESHFRQPIMTVQTVSDAICKQILTQNSGQVILPANQNVASLVRGLPSWLQEGIRSVVSGSLRKLRDVQQKEGL</sequence>
<dbReference type="GO" id="GO:0052650">
    <property type="term" value="F:all-trans-retinol dehydrogenase (NADP+) activity"/>
    <property type="evidence" value="ECO:0007669"/>
    <property type="project" value="UniProtKB-ARBA"/>
</dbReference>
<keyword evidence="5" id="KW-1133">Transmembrane helix</keyword>
<dbReference type="InterPro" id="IPR036291">
    <property type="entry name" value="NAD(P)-bd_dom_sf"/>
</dbReference>
<dbReference type="PROSITE" id="PS00061">
    <property type="entry name" value="ADH_SHORT"/>
    <property type="match status" value="1"/>
</dbReference>
<dbReference type="PANTHER" id="PTHR24322">
    <property type="entry name" value="PKSB"/>
    <property type="match status" value="1"/>
</dbReference>
<evidence type="ECO:0000256" key="10">
    <source>
        <dbReference type="ARBA" id="ARBA00068717"/>
    </source>
</evidence>
<dbReference type="AlphaFoldDB" id="A0A1V6NVK4"/>
<evidence type="ECO:0000256" key="6">
    <source>
        <dbReference type="ARBA" id="ARBA00023002"/>
    </source>
</evidence>
<dbReference type="SUPFAM" id="SSF51735">
    <property type="entry name" value="NAD(P)-binding Rossmann-fold domains"/>
    <property type="match status" value="1"/>
</dbReference>
<protein>
    <recommendedName>
        <fullName evidence="10">Short-chain dehydrogenase/reductase 3</fullName>
    </recommendedName>
    <alternativeName>
        <fullName evidence="11">Retinal short-chain dehydrogenase/reductase 1</fullName>
    </alternativeName>
</protein>
<dbReference type="PANTHER" id="PTHR24322:SF736">
    <property type="entry name" value="RETINOL DEHYDROGENASE 10"/>
    <property type="match status" value="1"/>
</dbReference>
<evidence type="ECO:0000256" key="4">
    <source>
        <dbReference type="ARBA" id="ARBA00022857"/>
    </source>
</evidence>
<evidence type="ECO:0000256" key="7">
    <source>
        <dbReference type="ARBA" id="ARBA00023098"/>
    </source>
</evidence>
<evidence type="ECO:0000256" key="12">
    <source>
        <dbReference type="RuleBase" id="RU000363"/>
    </source>
</evidence>
<dbReference type="Pfam" id="PF00106">
    <property type="entry name" value="adh_short"/>
    <property type="match status" value="1"/>
</dbReference>
<comment type="similarity">
    <text evidence="2 12">Belongs to the short-chain dehydrogenases/reductases (SDR) family.</text>
</comment>
<keyword evidence="8" id="KW-0472">Membrane</keyword>
<dbReference type="EMBL" id="MDYL01000031">
    <property type="protein sequence ID" value="OQD68763.1"/>
    <property type="molecule type" value="Genomic_DNA"/>
</dbReference>
<dbReference type="InterPro" id="IPR020904">
    <property type="entry name" value="Sc_DH/Rdtase_CS"/>
</dbReference>
<dbReference type="Gene3D" id="3.40.50.720">
    <property type="entry name" value="NAD(P)-binding Rossmann-like Domain"/>
    <property type="match status" value="1"/>
</dbReference>
<evidence type="ECO:0000256" key="5">
    <source>
        <dbReference type="ARBA" id="ARBA00022989"/>
    </source>
</evidence>
<proteinExistence type="inferred from homology"/>
<evidence type="ECO:0000256" key="9">
    <source>
        <dbReference type="ARBA" id="ARBA00059620"/>
    </source>
</evidence>
<organism evidence="13 14">
    <name type="scientific">Penicillium decumbens</name>
    <dbReference type="NCBI Taxonomy" id="69771"/>
    <lineage>
        <taxon>Eukaryota</taxon>
        <taxon>Fungi</taxon>
        <taxon>Dikarya</taxon>
        <taxon>Ascomycota</taxon>
        <taxon>Pezizomycotina</taxon>
        <taxon>Eurotiomycetes</taxon>
        <taxon>Eurotiomycetidae</taxon>
        <taxon>Eurotiales</taxon>
        <taxon>Aspergillaceae</taxon>
        <taxon>Penicillium</taxon>
    </lineage>
</organism>
<keyword evidence="14" id="KW-1185">Reference proteome</keyword>
<dbReference type="FunFam" id="3.40.50.720:FF:000131">
    <property type="entry name" value="Short-chain dehydrogenase/reductase 3"/>
    <property type="match status" value="1"/>
</dbReference>
<evidence type="ECO:0000256" key="2">
    <source>
        <dbReference type="ARBA" id="ARBA00006484"/>
    </source>
</evidence>
<name>A0A1V6NVK4_PENDC</name>
<keyword evidence="4" id="KW-0521">NADP</keyword>
<comment type="subcellular location">
    <subcellularLocation>
        <location evidence="1">Membrane</location>
        <topology evidence="1">Multi-pass membrane protein</topology>
    </subcellularLocation>
</comment>
<evidence type="ECO:0000313" key="14">
    <source>
        <dbReference type="Proteomes" id="UP000191522"/>
    </source>
</evidence>
<keyword evidence="3" id="KW-0812">Transmembrane</keyword>
<evidence type="ECO:0000256" key="3">
    <source>
        <dbReference type="ARBA" id="ARBA00022692"/>
    </source>
</evidence>
<dbReference type="OMA" id="RTPMIKM"/>
<dbReference type="GO" id="GO:0016020">
    <property type="term" value="C:membrane"/>
    <property type="evidence" value="ECO:0007669"/>
    <property type="project" value="UniProtKB-SubCell"/>
</dbReference>
<dbReference type="CDD" id="cd05339">
    <property type="entry name" value="17beta-HSDXI-like_SDR_c"/>
    <property type="match status" value="1"/>
</dbReference>
<dbReference type="InterPro" id="IPR002347">
    <property type="entry name" value="SDR_fam"/>
</dbReference>
<evidence type="ECO:0000256" key="1">
    <source>
        <dbReference type="ARBA" id="ARBA00004141"/>
    </source>
</evidence>
<dbReference type="STRING" id="69771.A0A1V6NVK4"/>
<evidence type="ECO:0000256" key="11">
    <source>
        <dbReference type="ARBA" id="ARBA00082544"/>
    </source>
</evidence>
<gene>
    <name evidence="13" type="ORF">PENDEC_c031G02384</name>
</gene>
<dbReference type="Proteomes" id="UP000191522">
    <property type="component" value="Unassembled WGS sequence"/>
</dbReference>
<keyword evidence="6" id="KW-0560">Oxidoreductase</keyword>
<evidence type="ECO:0000256" key="8">
    <source>
        <dbReference type="ARBA" id="ARBA00023136"/>
    </source>
</evidence>
<dbReference type="PRINTS" id="PR00081">
    <property type="entry name" value="GDHRDH"/>
</dbReference>
<accession>A0A1V6NVK4</accession>
<dbReference type="OrthoDB" id="10253736at2759"/>
<comment type="function">
    <text evidence="9">Catalyzes the reduction of all-trans-retinal to all-trans-retinol in the presence of NADPH.</text>
</comment>